<evidence type="ECO:0000313" key="2">
    <source>
        <dbReference type="EMBL" id="MBY5959566.1"/>
    </source>
</evidence>
<keyword evidence="3" id="KW-1185">Reference proteome</keyword>
<proteinExistence type="predicted"/>
<dbReference type="AlphaFoldDB" id="A0A953HZH6"/>
<accession>A0A953HZH6</accession>
<dbReference type="Gene3D" id="3.40.50.300">
    <property type="entry name" value="P-loop containing nucleotide triphosphate hydrolases"/>
    <property type="match status" value="1"/>
</dbReference>
<reference evidence="2" key="1">
    <citation type="submission" date="2021-06" db="EMBL/GenBank/DDBJ databases">
        <title>44 bacteria genomes isolated from Dapeng, Shenzhen.</title>
        <authorList>
            <person name="Zheng W."/>
            <person name="Yu S."/>
            <person name="Huang Y."/>
        </authorList>
    </citation>
    <scope>NUCLEOTIDE SEQUENCE</scope>
    <source>
        <strain evidence="2">DP5N28-2</strain>
    </source>
</reference>
<dbReference type="PANTHER" id="PTHR34301:SF8">
    <property type="entry name" value="ATPASE DOMAIN-CONTAINING PROTEIN"/>
    <property type="match status" value="1"/>
</dbReference>
<sequence>MKKSDNPFVLYGYWGKKYFCDRDVELVELKDHLSNGRNIVLYAWRRMGKSSLIKCLFAELDKSKIYDTIYIDLLSTQSPSEAVRAIALAVYHKYGKTGKGLSATMRKMFSAIGVTLSFDPLSGVPEVTFGVTQGGVPERSLYAIGQFLEDQKRSVILALDEFQQVADYEGKNGEAIFRNWMQEFPALRFIFSGSHRGMMEAMFTEKSRPFYKSAQLISLEAISLESYTPFIQKHFKSGGMSIAKELISEVYQWARGQTYAIQLICNYLYGRRRDVSEDDLHAITHNILDQENAVFINYQNILPANEWEVLKAIAKEGFVHSPTGQKFVLGHQLGAASSVQRAVQSLVRKEMVVREVDGYMVHDIILSRWLARLL</sequence>
<dbReference type="InterPro" id="IPR011579">
    <property type="entry name" value="ATPase_dom"/>
</dbReference>
<keyword evidence="2" id="KW-0547">Nucleotide-binding</keyword>
<protein>
    <submittedName>
        <fullName evidence="2">ATP-binding protein</fullName>
    </submittedName>
</protein>
<comment type="caution">
    <text evidence="2">The sequence shown here is derived from an EMBL/GenBank/DDBJ whole genome shotgun (WGS) entry which is preliminary data.</text>
</comment>
<gene>
    <name evidence="2" type="ORF">KUV50_15545</name>
</gene>
<dbReference type="PANTHER" id="PTHR34301">
    <property type="entry name" value="DNA-BINDING PROTEIN-RELATED"/>
    <property type="match status" value="1"/>
</dbReference>
<dbReference type="GO" id="GO:0005524">
    <property type="term" value="F:ATP binding"/>
    <property type="evidence" value="ECO:0007669"/>
    <property type="project" value="UniProtKB-KW"/>
</dbReference>
<dbReference type="Proteomes" id="UP000753961">
    <property type="component" value="Unassembled WGS sequence"/>
</dbReference>
<dbReference type="SUPFAM" id="SSF52540">
    <property type="entry name" value="P-loop containing nucleoside triphosphate hydrolases"/>
    <property type="match status" value="1"/>
</dbReference>
<organism evidence="2 3">
    <name type="scientific">Membranihabitans marinus</name>
    <dbReference type="NCBI Taxonomy" id="1227546"/>
    <lineage>
        <taxon>Bacteria</taxon>
        <taxon>Pseudomonadati</taxon>
        <taxon>Bacteroidota</taxon>
        <taxon>Saprospiria</taxon>
        <taxon>Saprospirales</taxon>
        <taxon>Saprospiraceae</taxon>
        <taxon>Membranihabitans</taxon>
    </lineage>
</organism>
<evidence type="ECO:0000259" key="1">
    <source>
        <dbReference type="Pfam" id="PF01637"/>
    </source>
</evidence>
<dbReference type="EMBL" id="JAHVHU010000015">
    <property type="protein sequence ID" value="MBY5959566.1"/>
    <property type="molecule type" value="Genomic_DNA"/>
</dbReference>
<dbReference type="Pfam" id="PF01637">
    <property type="entry name" value="ATPase_2"/>
    <property type="match status" value="1"/>
</dbReference>
<dbReference type="RefSeq" id="WP_222581103.1">
    <property type="nucleotide sequence ID" value="NZ_JAHVHU010000015.1"/>
</dbReference>
<feature type="domain" description="ATPase" evidence="1">
    <location>
        <begin position="19"/>
        <end position="262"/>
    </location>
</feature>
<name>A0A953HZH6_9BACT</name>
<dbReference type="InterPro" id="IPR027417">
    <property type="entry name" value="P-loop_NTPase"/>
</dbReference>
<keyword evidence="2" id="KW-0067">ATP-binding</keyword>
<evidence type="ECO:0000313" key="3">
    <source>
        <dbReference type="Proteomes" id="UP000753961"/>
    </source>
</evidence>